<evidence type="ECO:0000313" key="1">
    <source>
        <dbReference type="EMBL" id="KAH6939872.1"/>
    </source>
</evidence>
<sequence>MYGICGGTLRIPTTHFRPLFHPSGRDEESASACTAFVSSRHRPRISTEEKQQQLRKRHRRSAGFECEAAIS</sequence>
<gene>
    <name evidence="1" type="ORF">HPB50_021918</name>
</gene>
<accession>A0ACB7SXB8</accession>
<dbReference type="Proteomes" id="UP000821845">
    <property type="component" value="Chromosome 2"/>
</dbReference>
<reference evidence="1" key="1">
    <citation type="submission" date="2020-05" db="EMBL/GenBank/DDBJ databases">
        <title>Large-scale comparative analyses of tick genomes elucidate their genetic diversity and vector capacities.</title>
        <authorList>
            <person name="Jia N."/>
            <person name="Wang J."/>
            <person name="Shi W."/>
            <person name="Du L."/>
            <person name="Sun Y."/>
            <person name="Zhan W."/>
            <person name="Jiang J."/>
            <person name="Wang Q."/>
            <person name="Zhang B."/>
            <person name="Ji P."/>
            <person name="Sakyi L.B."/>
            <person name="Cui X."/>
            <person name="Yuan T."/>
            <person name="Jiang B."/>
            <person name="Yang W."/>
            <person name="Lam T.T.-Y."/>
            <person name="Chang Q."/>
            <person name="Ding S."/>
            <person name="Wang X."/>
            <person name="Zhu J."/>
            <person name="Ruan X."/>
            <person name="Zhao L."/>
            <person name="Wei J."/>
            <person name="Que T."/>
            <person name="Du C."/>
            <person name="Cheng J."/>
            <person name="Dai P."/>
            <person name="Han X."/>
            <person name="Huang E."/>
            <person name="Gao Y."/>
            <person name="Liu J."/>
            <person name="Shao H."/>
            <person name="Ye R."/>
            <person name="Li L."/>
            <person name="Wei W."/>
            <person name="Wang X."/>
            <person name="Wang C."/>
            <person name="Yang T."/>
            <person name="Huo Q."/>
            <person name="Li W."/>
            <person name="Guo W."/>
            <person name="Chen H."/>
            <person name="Zhou L."/>
            <person name="Ni X."/>
            <person name="Tian J."/>
            <person name="Zhou Y."/>
            <person name="Sheng Y."/>
            <person name="Liu T."/>
            <person name="Pan Y."/>
            <person name="Xia L."/>
            <person name="Li J."/>
            <person name="Zhao F."/>
            <person name="Cao W."/>
        </authorList>
    </citation>
    <scope>NUCLEOTIDE SEQUENCE</scope>
    <source>
        <strain evidence="1">Hyas-2018</strain>
    </source>
</reference>
<name>A0ACB7SXB8_HYAAI</name>
<dbReference type="EMBL" id="CM023482">
    <property type="protein sequence ID" value="KAH6939872.1"/>
    <property type="molecule type" value="Genomic_DNA"/>
</dbReference>
<organism evidence="1 2">
    <name type="scientific">Hyalomma asiaticum</name>
    <name type="common">Tick</name>
    <dbReference type="NCBI Taxonomy" id="266040"/>
    <lineage>
        <taxon>Eukaryota</taxon>
        <taxon>Metazoa</taxon>
        <taxon>Ecdysozoa</taxon>
        <taxon>Arthropoda</taxon>
        <taxon>Chelicerata</taxon>
        <taxon>Arachnida</taxon>
        <taxon>Acari</taxon>
        <taxon>Parasitiformes</taxon>
        <taxon>Ixodida</taxon>
        <taxon>Ixodoidea</taxon>
        <taxon>Ixodidae</taxon>
        <taxon>Hyalomminae</taxon>
        <taxon>Hyalomma</taxon>
    </lineage>
</organism>
<evidence type="ECO:0000313" key="2">
    <source>
        <dbReference type="Proteomes" id="UP000821845"/>
    </source>
</evidence>
<proteinExistence type="predicted"/>
<comment type="caution">
    <text evidence="1">The sequence shown here is derived from an EMBL/GenBank/DDBJ whole genome shotgun (WGS) entry which is preliminary data.</text>
</comment>
<protein>
    <submittedName>
        <fullName evidence="1">Uncharacterized protein</fullName>
    </submittedName>
</protein>
<keyword evidence="2" id="KW-1185">Reference proteome</keyword>